<dbReference type="SUPFAM" id="SSF52540">
    <property type="entry name" value="P-loop containing nucleoside triphosphate hydrolases"/>
    <property type="match status" value="1"/>
</dbReference>
<gene>
    <name evidence="1" type="ORF">SAMN05660733_07732</name>
</gene>
<proteinExistence type="predicted"/>
<name>A0A1W2FRT0_9PSEU</name>
<protein>
    <recommendedName>
        <fullName evidence="3">NACHT domain-containing protein</fullName>
    </recommendedName>
</protein>
<accession>A0A1W2FRT0</accession>
<organism evidence="1 2">
    <name type="scientific">Lentzea albidocapillata</name>
    <dbReference type="NCBI Taxonomy" id="40571"/>
    <lineage>
        <taxon>Bacteria</taxon>
        <taxon>Bacillati</taxon>
        <taxon>Actinomycetota</taxon>
        <taxon>Actinomycetes</taxon>
        <taxon>Pseudonocardiales</taxon>
        <taxon>Pseudonocardiaceae</taxon>
        <taxon>Lentzea</taxon>
    </lineage>
</organism>
<reference evidence="2" key="1">
    <citation type="submission" date="2017-04" db="EMBL/GenBank/DDBJ databases">
        <authorList>
            <person name="Varghese N."/>
            <person name="Submissions S."/>
        </authorList>
    </citation>
    <scope>NUCLEOTIDE SEQUENCE [LARGE SCALE GENOMIC DNA]</scope>
    <source>
        <strain evidence="2">DSM 44073</strain>
    </source>
</reference>
<dbReference type="eggNOG" id="COG5635">
    <property type="taxonomic scope" value="Bacteria"/>
</dbReference>
<dbReference type="InterPro" id="IPR027417">
    <property type="entry name" value="P-loop_NTPase"/>
</dbReference>
<evidence type="ECO:0000313" key="1">
    <source>
        <dbReference type="EMBL" id="SMD24484.1"/>
    </source>
</evidence>
<sequence>MRVDYDLTRLGTREFEHLTQALAIKILGAGVSVFGDGRDGGREASFTGSMSYPHPDPGEPWDGYGVLQAKFHQRPRDPASNAAWLSEQINGEGRRWRQIKLSLPRAARFPRYMVFATNVVLSAVPGSGGIDKVGSTLDTLAGELGLAGWALWHYDQICRFLDDSPEIRRTYAALTTPGDVLSKLADVLDESHRSIGSPIARHATKALIARQYVRLDQAGDDTNSRLPLSLVGIDLPATSRKSDVATVAEYVISRGNQVLRPSRGGPSPHIVLIGGPGQGKTTIGQLLCQVFRVALLESRPTSVLGPQAAEIYEGLRAAMSRLELPDVTARRWPIEINLSAYGDAVAVDEHLSLLAYIAAEVTKRGEVVTVEGMRAWLRDWSWLVLLDGLDEVAAASTRLLVTERIDEFLVDIGDLDADVLIVATTRPQGYSDQFSPRAYEHLQLRPLNTNEAIAYAQRLAEVRHGDDADTVNEIVQRLRTAAREPATARLMQSPLQVTIMSLLLERRSRAPRDRYALFAAYYDTIYAREVAKPGETAELLDEQRTHVNALHEAVALRLHVQAEHAAEAESVLLVHDLLGMARQRLQDEGHPPSMAIDLAQRLVDASTTRLVLLVPLRQGSVGFEVRSLQEFMAACSVTNGESPEILARLAPLIISPHWRNTWLLAAGRLFSEREHMRSDLMTLIERYDQEGVTSPVTMPGAGLAVDLLGDDVAIRTPHFQTMLTDRALRLLRLGPGLHVQRLAQELLAVAQANPTARALIDRALDASGENTGREAVAAVQLLAEWADSANPPSEQARTRLETAVARLTTEQQIAAAVLVDRYAYRSLLSLRARIGTADTGMDEMIPVLQIALNTADVAGDPRRLRSKTIIADVLRNSSSFPAFDDGITAFVTPALASDGAQRDVAWAVVEELAQLSLACAPRDWTLAAYLRSAVQEITQRMPVGQFLVRS</sequence>
<dbReference type="Proteomes" id="UP000192840">
    <property type="component" value="Unassembled WGS sequence"/>
</dbReference>
<evidence type="ECO:0008006" key="3">
    <source>
        <dbReference type="Google" id="ProtNLM"/>
    </source>
</evidence>
<dbReference type="AlphaFoldDB" id="A0A1W2FRT0"/>
<evidence type="ECO:0000313" key="2">
    <source>
        <dbReference type="Proteomes" id="UP000192840"/>
    </source>
</evidence>
<dbReference type="EMBL" id="FWYC01000022">
    <property type="protein sequence ID" value="SMD24484.1"/>
    <property type="molecule type" value="Genomic_DNA"/>
</dbReference>
<dbReference type="Gene3D" id="3.40.50.300">
    <property type="entry name" value="P-loop containing nucleotide triphosphate hydrolases"/>
    <property type="match status" value="1"/>
</dbReference>
<keyword evidence="2" id="KW-1185">Reference proteome</keyword>